<dbReference type="Pfam" id="PF18765">
    <property type="entry name" value="Polbeta"/>
    <property type="match status" value="1"/>
</dbReference>
<dbReference type="Gene3D" id="3.30.460.10">
    <property type="entry name" value="Beta Polymerase, domain 2"/>
    <property type="match status" value="1"/>
</dbReference>
<evidence type="ECO:0000256" key="7">
    <source>
        <dbReference type="ARBA" id="ARBA00022842"/>
    </source>
</evidence>
<dbReference type="PANTHER" id="PTHR33571:SF12">
    <property type="entry name" value="BSL3053 PROTEIN"/>
    <property type="match status" value="1"/>
</dbReference>
<keyword evidence="2" id="KW-0808">Transferase</keyword>
<comment type="cofactor">
    <cofactor evidence="1">
        <name>Mg(2+)</name>
        <dbReference type="ChEBI" id="CHEBI:18420"/>
    </cofactor>
</comment>
<evidence type="ECO:0000256" key="3">
    <source>
        <dbReference type="ARBA" id="ARBA00022695"/>
    </source>
</evidence>
<proteinExistence type="predicted"/>
<dbReference type="GO" id="GO:0016779">
    <property type="term" value="F:nucleotidyltransferase activity"/>
    <property type="evidence" value="ECO:0007669"/>
    <property type="project" value="UniProtKB-KW"/>
</dbReference>
<reference evidence="10" key="1">
    <citation type="submission" date="2016-11" db="EMBL/GenBank/DDBJ databases">
        <authorList>
            <person name="Varghese N."/>
            <person name="Submissions S."/>
        </authorList>
    </citation>
    <scope>NUCLEOTIDE SEQUENCE [LARGE SCALE GENOMIC DNA]</scope>
    <source>
        <strain evidence="10">DSM 24579</strain>
    </source>
</reference>
<keyword evidence="6" id="KW-0067">ATP-binding</keyword>
<dbReference type="CDD" id="cd05403">
    <property type="entry name" value="NT_KNTase_like"/>
    <property type="match status" value="1"/>
</dbReference>
<dbReference type="RefSeq" id="WP_072877910.1">
    <property type="nucleotide sequence ID" value="NZ_FQVT01000003.1"/>
</dbReference>
<accession>A0A1M5F9N0</accession>
<evidence type="ECO:0000256" key="2">
    <source>
        <dbReference type="ARBA" id="ARBA00022679"/>
    </source>
</evidence>
<protein>
    <recommendedName>
        <fullName evidence="8">Polymerase beta nucleotidyltransferase domain-containing protein</fullName>
    </recommendedName>
</protein>
<dbReference type="AlphaFoldDB" id="A0A1M5F9N0"/>
<keyword evidence="7" id="KW-0460">Magnesium</keyword>
<keyword evidence="10" id="KW-1185">Reference proteome</keyword>
<dbReference type="SUPFAM" id="SSF81301">
    <property type="entry name" value="Nucleotidyltransferase"/>
    <property type="match status" value="1"/>
</dbReference>
<keyword evidence="3" id="KW-0548">Nucleotidyltransferase</keyword>
<name>A0A1M5F9N0_SALEC</name>
<dbReference type="InterPro" id="IPR041633">
    <property type="entry name" value="Polbeta"/>
</dbReference>
<dbReference type="EMBL" id="FQVT01000003">
    <property type="protein sequence ID" value="SHF88310.1"/>
    <property type="molecule type" value="Genomic_DNA"/>
</dbReference>
<evidence type="ECO:0000256" key="4">
    <source>
        <dbReference type="ARBA" id="ARBA00022723"/>
    </source>
</evidence>
<keyword evidence="4" id="KW-0479">Metal-binding</keyword>
<organism evidence="9 10">
    <name type="scientific">Salegentibacter echinorum</name>
    <dbReference type="NCBI Taxonomy" id="1073325"/>
    <lineage>
        <taxon>Bacteria</taxon>
        <taxon>Pseudomonadati</taxon>
        <taxon>Bacteroidota</taxon>
        <taxon>Flavobacteriia</taxon>
        <taxon>Flavobacteriales</taxon>
        <taxon>Flavobacteriaceae</taxon>
        <taxon>Salegentibacter</taxon>
    </lineage>
</organism>
<dbReference type="GO" id="GO:0046872">
    <property type="term" value="F:metal ion binding"/>
    <property type="evidence" value="ECO:0007669"/>
    <property type="project" value="UniProtKB-KW"/>
</dbReference>
<dbReference type="InterPro" id="IPR043519">
    <property type="entry name" value="NT_sf"/>
</dbReference>
<dbReference type="Proteomes" id="UP000183945">
    <property type="component" value="Unassembled WGS sequence"/>
</dbReference>
<keyword evidence="5" id="KW-0547">Nucleotide-binding</keyword>
<evidence type="ECO:0000256" key="6">
    <source>
        <dbReference type="ARBA" id="ARBA00022840"/>
    </source>
</evidence>
<dbReference type="PANTHER" id="PTHR33571">
    <property type="entry name" value="SSL8005 PROTEIN"/>
    <property type="match status" value="1"/>
</dbReference>
<dbReference type="STRING" id="1073325.SAMN05444483_10390"/>
<evidence type="ECO:0000313" key="10">
    <source>
        <dbReference type="Proteomes" id="UP000183945"/>
    </source>
</evidence>
<dbReference type="InterPro" id="IPR052038">
    <property type="entry name" value="Type-VII_TA_antitoxin"/>
</dbReference>
<dbReference type="GO" id="GO:0005524">
    <property type="term" value="F:ATP binding"/>
    <property type="evidence" value="ECO:0007669"/>
    <property type="project" value="UniProtKB-KW"/>
</dbReference>
<dbReference type="OrthoDB" id="9793933at2"/>
<feature type="domain" description="Polymerase beta nucleotidyltransferase" evidence="8">
    <location>
        <begin position="9"/>
        <end position="101"/>
    </location>
</feature>
<evidence type="ECO:0000256" key="1">
    <source>
        <dbReference type="ARBA" id="ARBA00001946"/>
    </source>
</evidence>
<evidence type="ECO:0000313" key="9">
    <source>
        <dbReference type="EMBL" id="SHF88310.1"/>
    </source>
</evidence>
<evidence type="ECO:0000256" key="5">
    <source>
        <dbReference type="ARBA" id="ARBA00022741"/>
    </source>
</evidence>
<sequence>MKIDEKNINRIKKLCKQYKVKTFSAFGSVTREDFKSDSDIDFVVDFEENDPFIYTDLYFQLKEKLEKLLKRQIDLIEERGIKNTYFRKELDNTKILIYGQQN</sequence>
<evidence type="ECO:0000259" key="8">
    <source>
        <dbReference type="Pfam" id="PF18765"/>
    </source>
</evidence>
<gene>
    <name evidence="9" type="ORF">SAMN05444483_10390</name>
</gene>